<feature type="domain" description="MRH" evidence="10">
    <location>
        <begin position="163"/>
        <end position="307"/>
    </location>
</feature>
<accession>G0RYW4</accession>
<dbReference type="EMBL" id="GL988032">
    <property type="protein sequence ID" value="EGS23392.1"/>
    <property type="molecule type" value="Genomic_DNA"/>
</dbReference>
<name>G0RYW4_CHATD</name>
<comment type="subcellular location">
    <subcellularLocation>
        <location evidence="1 7">Endoplasmic reticulum membrane</location>
        <topology evidence="1 7">Peripheral membrane protein</topology>
        <orientation evidence="1 7">Lumenal side</orientation>
    </subcellularLocation>
</comment>
<dbReference type="GO" id="GO:0005788">
    <property type="term" value="C:endoplasmic reticulum lumen"/>
    <property type="evidence" value="ECO:0007669"/>
    <property type="project" value="UniProtKB-UniRule"/>
</dbReference>
<dbReference type="InterPro" id="IPR009011">
    <property type="entry name" value="Man6P_isomerase_rcpt-bd_dom_sf"/>
</dbReference>
<keyword evidence="5 7" id="KW-0256">Endoplasmic reticulum</keyword>
<dbReference type="STRING" id="759272.G0RYW4"/>
<feature type="region of interest" description="Disordered" evidence="8">
    <location>
        <begin position="217"/>
        <end position="236"/>
    </location>
</feature>
<dbReference type="PROSITE" id="PS51914">
    <property type="entry name" value="MRH"/>
    <property type="match status" value="1"/>
</dbReference>
<feature type="region of interest" description="Disordered" evidence="8">
    <location>
        <begin position="57"/>
        <end position="103"/>
    </location>
</feature>
<organism evidence="12">
    <name type="scientific">Chaetomium thermophilum (strain DSM 1495 / CBS 144.50 / IMI 039719)</name>
    <name type="common">Thermochaetoides thermophila</name>
    <dbReference type="NCBI Taxonomy" id="759272"/>
    <lineage>
        <taxon>Eukaryota</taxon>
        <taxon>Fungi</taxon>
        <taxon>Dikarya</taxon>
        <taxon>Ascomycota</taxon>
        <taxon>Pezizomycotina</taxon>
        <taxon>Sordariomycetes</taxon>
        <taxon>Sordariomycetidae</taxon>
        <taxon>Sordariales</taxon>
        <taxon>Chaetomiaceae</taxon>
        <taxon>Thermochaetoides</taxon>
    </lineage>
</organism>
<evidence type="ECO:0000256" key="1">
    <source>
        <dbReference type="ARBA" id="ARBA00004367"/>
    </source>
</evidence>
<dbReference type="GO" id="GO:0030970">
    <property type="term" value="P:retrograde protein transport, ER to cytosol"/>
    <property type="evidence" value="ECO:0007669"/>
    <property type="project" value="TreeGrafter"/>
</dbReference>
<evidence type="ECO:0000313" key="11">
    <source>
        <dbReference type="EMBL" id="EGS23392.1"/>
    </source>
</evidence>
<evidence type="ECO:0000256" key="2">
    <source>
        <dbReference type="ARBA" id="ARBA00009918"/>
    </source>
</evidence>
<dbReference type="KEGG" id="cthr:CTHT_0000800"/>
<feature type="chain" id="PRO_5003408650" description="Endoplasmic reticulum lectin" evidence="9">
    <location>
        <begin position="21"/>
        <end position="570"/>
    </location>
</feature>
<dbReference type="PANTHER" id="PTHR15414">
    <property type="entry name" value="OS-9-RELATED"/>
    <property type="match status" value="1"/>
</dbReference>
<evidence type="ECO:0000256" key="5">
    <source>
        <dbReference type="ARBA" id="ARBA00022824"/>
    </source>
</evidence>
<keyword evidence="12" id="KW-1185">Reference proteome</keyword>
<dbReference type="OMA" id="AYPQFEV"/>
<feature type="compositionally biased region" description="Low complexity" evidence="8">
    <location>
        <begin position="57"/>
        <end position="68"/>
    </location>
</feature>
<protein>
    <recommendedName>
        <fullName evidence="7">Endoplasmic reticulum lectin</fullName>
    </recommendedName>
    <alternativeName>
        <fullName evidence="7">Protein OS-9 homolog</fullName>
    </alternativeName>
</protein>
<sequence>MHCRNLVLLASLQLATLADARQRSFSIHEDLLAHPQFEIELSNTPIPEAQALALLESSRSPNPPSSKSGLAGQVQQSDAPGKTSSSTSNAAGSSETEDEDSTPISITYELINNDPDRYLCFVPVVAPPPARNRTVNELSKAEEARELSRAQAKGWELMKGLEGHCMYFMSGWWSYSFCYGKRVVQYHAVPNPQGGPPLPDANTQEYILGRVRELPASQEAETAGDAGGSTSKTIVPPNSALQVKGDQRYLTQRLDDGTVCDLTGRPRTIEIQYHCSPNSSIDRIGWVKEVTTCNYVMLVYTPRLCADVAFLPPKETRTHPIRCHRVITNPDDTSLNPPREKIDTTPAAEAQAESGPLFANAQPQTLHKYSGMTIGGIVIGGRKLLGPNIPKTVLPPLPPPQQNGQQAAANILSSVFGNTGQSASLSQGKVLASKKKAGDSSGNGGKVEALSDEELKKLGLEPKQIAELRKELQKLAGERGWVLKLVEMPGGTVELIGDVDGDEEGESQQEDGKGAKEKLKGKGKVMGNRKGAAVKGSDTGRENLKKEREKEEEEEEELKGSKEIFFHEEL</sequence>
<feature type="compositionally biased region" description="Low complexity" evidence="8">
    <location>
        <begin position="83"/>
        <end position="94"/>
    </location>
</feature>
<dbReference type="Pfam" id="PF07915">
    <property type="entry name" value="PRKCSH"/>
    <property type="match status" value="1"/>
</dbReference>
<dbReference type="SUPFAM" id="SSF50911">
    <property type="entry name" value="Mannose 6-phosphate receptor domain"/>
    <property type="match status" value="1"/>
</dbReference>
<evidence type="ECO:0000259" key="10">
    <source>
        <dbReference type="PROSITE" id="PS51914"/>
    </source>
</evidence>
<evidence type="ECO:0000256" key="3">
    <source>
        <dbReference type="ARBA" id="ARBA00022729"/>
    </source>
</evidence>
<dbReference type="InterPro" id="IPR044865">
    <property type="entry name" value="MRH_dom"/>
</dbReference>
<evidence type="ECO:0000256" key="4">
    <source>
        <dbReference type="ARBA" id="ARBA00022734"/>
    </source>
</evidence>
<dbReference type="Gene3D" id="2.70.130.10">
    <property type="entry name" value="Mannose-6-phosphate receptor binding domain"/>
    <property type="match status" value="1"/>
</dbReference>
<evidence type="ECO:0000313" key="12">
    <source>
        <dbReference type="Proteomes" id="UP000008066"/>
    </source>
</evidence>
<gene>
    <name evidence="11" type="ORF">CTHT_0000800</name>
</gene>
<dbReference type="InterPro" id="IPR012913">
    <property type="entry name" value="OS9-like_dom"/>
</dbReference>
<dbReference type="PANTHER" id="PTHR15414:SF0">
    <property type="entry name" value="ENDOPLASMIC RETICULUM LECTIN 1"/>
    <property type="match status" value="1"/>
</dbReference>
<dbReference type="OrthoDB" id="448954at2759"/>
<keyword evidence="7" id="KW-0472">Membrane</keyword>
<keyword evidence="6" id="KW-1015">Disulfide bond</keyword>
<dbReference type="AlphaFoldDB" id="G0RYW4"/>
<dbReference type="Proteomes" id="UP000008066">
    <property type="component" value="Unassembled WGS sequence"/>
</dbReference>
<dbReference type="HOGENOM" id="CLU_025069_0_0_1"/>
<evidence type="ECO:0000256" key="9">
    <source>
        <dbReference type="SAM" id="SignalP"/>
    </source>
</evidence>
<keyword evidence="3 9" id="KW-0732">Signal</keyword>
<proteinExistence type="inferred from homology"/>
<dbReference type="InterPro" id="IPR045149">
    <property type="entry name" value="OS-9-like"/>
</dbReference>
<feature type="region of interest" description="Disordered" evidence="8">
    <location>
        <begin position="500"/>
        <end position="562"/>
    </location>
</feature>
<reference evidence="11 12" key="1">
    <citation type="journal article" date="2011" name="Cell">
        <title>Insight into structure and assembly of the nuclear pore complex by utilizing the genome of a eukaryotic thermophile.</title>
        <authorList>
            <person name="Amlacher S."/>
            <person name="Sarges P."/>
            <person name="Flemming D."/>
            <person name="van Noort V."/>
            <person name="Kunze R."/>
            <person name="Devos D.P."/>
            <person name="Arumugam M."/>
            <person name="Bork P."/>
            <person name="Hurt E."/>
        </authorList>
    </citation>
    <scope>NUCLEOTIDE SEQUENCE [LARGE SCALE GENOMIC DNA]</scope>
    <source>
        <strain evidence="12">DSM 1495 / CBS 144.50 / IMI 039719</strain>
    </source>
</reference>
<feature type="signal peptide" evidence="9">
    <location>
        <begin position="1"/>
        <end position="20"/>
    </location>
</feature>
<dbReference type="GO" id="GO:0030246">
    <property type="term" value="F:carbohydrate binding"/>
    <property type="evidence" value="ECO:0007669"/>
    <property type="project" value="UniProtKB-UniRule"/>
</dbReference>
<comment type="function">
    <text evidence="7">Lectin involved in the quality control of the secretory pathway. As a member of the endoplasmic reticulum-associated degradation lumenal (ERAD-L) surveillance system, targets misfolded endoplasmic reticulum lumenal glycoproteins for degradation.</text>
</comment>
<dbReference type="RefSeq" id="XP_006690634.1">
    <property type="nucleotide sequence ID" value="XM_006690571.1"/>
</dbReference>
<dbReference type="eggNOG" id="KOG3394">
    <property type="taxonomic scope" value="Eukaryota"/>
</dbReference>
<evidence type="ECO:0000256" key="7">
    <source>
        <dbReference type="RuleBase" id="RU369099"/>
    </source>
</evidence>
<dbReference type="GO" id="GO:0030968">
    <property type="term" value="P:endoplasmic reticulum unfolded protein response"/>
    <property type="evidence" value="ECO:0007669"/>
    <property type="project" value="UniProtKB-UniRule"/>
</dbReference>
<feature type="compositionally biased region" description="Basic and acidic residues" evidence="8">
    <location>
        <begin position="510"/>
        <end position="520"/>
    </location>
</feature>
<feature type="compositionally biased region" description="Acidic residues" evidence="8">
    <location>
        <begin position="500"/>
        <end position="509"/>
    </location>
</feature>
<feature type="compositionally biased region" description="Basic and acidic residues" evidence="8">
    <location>
        <begin position="538"/>
        <end position="549"/>
    </location>
</feature>
<comment type="similarity">
    <text evidence="2 7">Belongs to the OS-9 family.</text>
</comment>
<evidence type="ECO:0000256" key="8">
    <source>
        <dbReference type="SAM" id="MobiDB-lite"/>
    </source>
</evidence>
<dbReference type="GeneID" id="18254118"/>
<dbReference type="GO" id="GO:0005789">
    <property type="term" value="C:endoplasmic reticulum membrane"/>
    <property type="evidence" value="ECO:0007669"/>
    <property type="project" value="UniProtKB-SubCell"/>
</dbReference>
<evidence type="ECO:0000256" key="6">
    <source>
        <dbReference type="ARBA" id="ARBA00023157"/>
    </source>
</evidence>
<keyword evidence="4 7" id="KW-0430">Lectin</keyword>